<dbReference type="Pfam" id="PF13472">
    <property type="entry name" value="Lipase_GDSL_2"/>
    <property type="match status" value="1"/>
</dbReference>
<dbReference type="Gene3D" id="3.40.50.1110">
    <property type="entry name" value="SGNH hydrolase"/>
    <property type="match status" value="1"/>
</dbReference>
<feature type="domain" description="SGNH hydrolase-type esterase" evidence="1">
    <location>
        <begin position="208"/>
        <end position="390"/>
    </location>
</feature>
<evidence type="ECO:0000313" key="3">
    <source>
        <dbReference type="Proteomes" id="UP001497392"/>
    </source>
</evidence>
<dbReference type="PANTHER" id="PTHR34407:SF1">
    <property type="entry name" value="SGNH HYDROLASE-TYPE ESTERASE DOMAIN-CONTAINING PROTEIN"/>
    <property type="match status" value="1"/>
</dbReference>
<organism evidence="2 3">
    <name type="scientific">Coccomyxa viridis</name>
    <dbReference type="NCBI Taxonomy" id="1274662"/>
    <lineage>
        <taxon>Eukaryota</taxon>
        <taxon>Viridiplantae</taxon>
        <taxon>Chlorophyta</taxon>
        <taxon>core chlorophytes</taxon>
        <taxon>Trebouxiophyceae</taxon>
        <taxon>Trebouxiophyceae incertae sedis</taxon>
        <taxon>Coccomyxaceae</taxon>
        <taxon>Coccomyxa</taxon>
    </lineage>
</organism>
<protein>
    <submittedName>
        <fullName evidence="2">G6531 protein</fullName>
    </submittedName>
</protein>
<dbReference type="SUPFAM" id="SSF52266">
    <property type="entry name" value="SGNH hydrolase"/>
    <property type="match status" value="1"/>
</dbReference>
<dbReference type="InterPro" id="IPR013830">
    <property type="entry name" value="SGNH_hydro"/>
</dbReference>
<evidence type="ECO:0000259" key="1">
    <source>
        <dbReference type="Pfam" id="PF13472"/>
    </source>
</evidence>
<comment type="caution">
    <text evidence="2">The sequence shown here is derived from an EMBL/GenBank/DDBJ whole genome shotgun (WGS) entry which is preliminary data.</text>
</comment>
<gene>
    <name evidence="2" type="primary">g6531</name>
    <name evidence="2" type="ORF">VP750_LOCUS5588</name>
</gene>
<dbReference type="CDD" id="cd00229">
    <property type="entry name" value="SGNH_hydrolase"/>
    <property type="match status" value="1"/>
</dbReference>
<proteinExistence type="predicted"/>
<evidence type="ECO:0000313" key="2">
    <source>
        <dbReference type="EMBL" id="CAL5223929.1"/>
    </source>
</evidence>
<accession>A0ABP1FVK7</accession>
<name>A0ABP1FVK7_9CHLO</name>
<keyword evidence="3" id="KW-1185">Reference proteome</keyword>
<dbReference type="Proteomes" id="UP001497392">
    <property type="component" value="Unassembled WGS sequence"/>
</dbReference>
<reference evidence="2 3" key="1">
    <citation type="submission" date="2024-06" db="EMBL/GenBank/DDBJ databases">
        <authorList>
            <person name="Kraege A."/>
            <person name="Thomma B."/>
        </authorList>
    </citation>
    <scope>NUCLEOTIDE SEQUENCE [LARGE SCALE GENOMIC DNA]</scope>
</reference>
<dbReference type="EMBL" id="CAXHTA020000009">
    <property type="protein sequence ID" value="CAL5223929.1"/>
    <property type="molecule type" value="Genomic_DNA"/>
</dbReference>
<sequence length="614" mass="67132">MTQYADTKRPNMFQKGAPWVFPTEAALSQLVEELSHTCEGLEAEDQPYSQVVVQEYRQQLLDTAPHEASLAHGCALHSLLLHCPVQQALPATASQATPRPARAARAVLQAGHESAARSPAALQQQRSSGSALRGWLDFMTPGRAAQGAMQMAKHAPTEVRETVERGLRQDISSSPDMLKQATRHWGQPAGLQGVFRKLMQGELVRVVAIGGSVTTGMGARNLTEAYPYRIVQWLRSLGTDERPAKVEFVNSAVSATTSSYTSQCMHDFVPADADLVLVEFSVNDWEVVDAQNFAWMDNSLRRGFERLIRKLLGMDSSPAVLLLHWWAPLHFKSSFWNVAEDELDTIGSYYDLQSISYRNAMYKLIMADQPGFRLEEIMCDIVHPNPLGHRYFADLVIGYMQQVLADMLLESALPAASAHRLPPPLFSGNEVQGDAICLKGEDLKGAVVKLTGSWKWVNEAKQGSKQPKWGYTSSSVGDALTLRVSRSKAAAPLLGFGGGNSTVLVGLGVLRSYKGMGAAAVACTQGCTCSPQVFELQHKQQVSQVYWVYLLVSLLSKADCHMTVTVAESADRENGGTKVKVTSLMVSEDERAESTNVFTVLNSTDAEGNNSGKR</sequence>
<dbReference type="PANTHER" id="PTHR34407">
    <property type="entry name" value="EXPRESSED PROTEIN"/>
    <property type="match status" value="1"/>
</dbReference>
<dbReference type="InterPro" id="IPR036514">
    <property type="entry name" value="SGNH_hydro_sf"/>
</dbReference>